<organism evidence="4 5">
    <name type="scientific">Candidatus Alistipes intestinigallinarum</name>
    <dbReference type="NCBI Taxonomy" id="2838440"/>
    <lineage>
        <taxon>Bacteria</taxon>
        <taxon>Pseudomonadati</taxon>
        <taxon>Bacteroidota</taxon>
        <taxon>Bacteroidia</taxon>
        <taxon>Bacteroidales</taxon>
        <taxon>Rikenellaceae</taxon>
        <taxon>Alistipes</taxon>
    </lineage>
</organism>
<reference evidence="4" key="2">
    <citation type="submission" date="2021-04" db="EMBL/GenBank/DDBJ databases">
        <authorList>
            <person name="Gilroy R."/>
        </authorList>
    </citation>
    <scope>NUCLEOTIDE SEQUENCE</scope>
    <source>
        <strain evidence="4">5134</strain>
    </source>
</reference>
<evidence type="ECO:0000313" key="5">
    <source>
        <dbReference type="Proteomes" id="UP000886844"/>
    </source>
</evidence>
<dbReference type="GO" id="GO:0005975">
    <property type="term" value="P:carbohydrate metabolic process"/>
    <property type="evidence" value="ECO:0007669"/>
    <property type="project" value="TreeGrafter"/>
</dbReference>
<dbReference type="InterPro" id="IPR039329">
    <property type="entry name" value="SIAE"/>
</dbReference>
<comment type="caution">
    <text evidence="4">The sequence shown here is derived from an EMBL/GenBank/DDBJ whole genome shotgun (WGS) entry which is preliminary data.</text>
</comment>
<dbReference type="GO" id="GO:0001681">
    <property type="term" value="F:sialate O-acetylesterase activity"/>
    <property type="evidence" value="ECO:0007669"/>
    <property type="project" value="InterPro"/>
</dbReference>
<evidence type="ECO:0000259" key="3">
    <source>
        <dbReference type="Pfam" id="PF03629"/>
    </source>
</evidence>
<feature type="domain" description="Sialate O-acetylesterase" evidence="3">
    <location>
        <begin position="104"/>
        <end position="357"/>
    </location>
</feature>
<evidence type="ECO:0000256" key="2">
    <source>
        <dbReference type="SAM" id="SignalP"/>
    </source>
</evidence>
<name>A0A9D1Z5B4_9BACT</name>
<keyword evidence="1" id="KW-0378">Hydrolase</keyword>
<dbReference type="Proteomes" id="UP000886844">
    <property type="component" value="Unassembled WGS sequence"/>
</dbReference>
<feature type="signal peptide" evidence="2">
    <location>
        <begin position="1"/>
        <end position="19"/>
    </location>
</feature>
<dbReference type="AlphaFoldDB" id="A0A9D1Z5B4"/>
<dbReference type="Pfam" id="PF03629">
    <property type="entry name" value="SASA"/>
    <property type="match status" value="1"/>
</dbReference>
<protein>
    <submittedName>
        <fullName evidence="4">Sialate O-acetylesterase</fullName>
    </submittedName>
</protein>
<dbReference type="Gene3D" id="2.60.40.10">
    <property type="entry name" value="Immunoglobulins"/>
    <property type="match status" value="1"/>
</dbReference>
<dbReference type="InterPro" id="IPR036514">
    <property type="entry name" value="SGNH_hydro_sf"/>
</dbReference>
<dbReference type="SUPFAM" id="SSF52266">
    <property type="entry name" value="SGNH hydrolase"/>
    <property type="match status" value="1"/>
</dbReference>
<reference evidence="4" key="1">
    <citation type="journal article" date="2021" name="PeerJ">
        <title>Extensive microbial diversity within the chicken gut microbiome revealed by metagenomics and culture.</title>
        <authorList>
            <person name="Gilroy R."/>
            <person name="Ravi A."/>
            <person name="Getino M."/>
            <person name="Pursley I."/>
            <person name="Horton D.L."/>
            <person name="Alikhan N.F."/>
            <person name="Baker D."/>
            <person name="Gharbi K."/>
            <person name="Hall N."/>
            <person name="Watson M."/>
            <person name="Adriaenssens E.M."/>
            <person name="Foster-Nyarko E."/>
            <person name="Jarju S."/>
            <person name="Secka A."/>
            <person name="Antonio M."/>
            <person name="Oren A."/>
            <person name="Chaudhuri R.R."/>
            <person name="La Ragione R."/>
            <person name="Hildebrand F."/>
            <person name="Pallen M.J."/>
        </authorList>
    </citation>
    <scope>NUCLEOTIDE SEQUENCE</scope>
    <source>
        <strain evidence="4">5134</strain>
    </source>
</reference>
<dbReference type="EMBL" id="DXDA01000080">
    <property type="protein sequence ID" value="HIY69806.1"/>
    <property type="molecule type" value="Genomic_DNA"/>
</dbReference>
<accession>A0A9D1Z5B4</accession>
<evidence type="ECO:0000313" key="4">
    <source>
        <dbReference type="EMBL" id="HIY69806.1"/>
    </source>
</evidence>
<keyword evidence="2" id="KW-0732">Signal</keyword>
<dbReference type="PANTHER" id="PTHR22901">
    <property type="entry name" value="SIALATE O-ACETYLESTERASE"/>
    <property type="match status" value="1"/>
</dbReference>
<evidence type="ECO:0000256" key="1">
    <source>
        <dbReference type="ARBA" id="ARBA00022801"/>
    </source>
</evidence>
<feature type="chain" id="PRO_5039018182" evidence="2">
    <location>
        <begin position="20"/>
        <end position="477"/>
    </location>
</feature>
<proteinExistence type="predicted"/>
<dbReference type="Gene3D" id="3.40.50.1110">
    <property type="entry name" value="SGNH hydrolase"/>
    <property type="match status" value="1"/>
</dbReference>
<dbReference type="InterPro" id="IPR005181">
    <property type="entry name" value="SASA"/>
</dbReference>
<dbReference type="InterPro" id="IPR013783">
    <property type="entry name" value="Ig-like_fold"/>
</dbReference>
<gene>
    <name evidence="4" type="ORF">H9828_10385</name>
</gene>
<sequence length="477" mass="52820">MKKLFLTLAVLGTAFTLQAKVVLPTLFADHMVLQQQTEARFWGTATPGKKVTIRPSWSSQTITATADAEGRWEAAVPTPEAGGPYTIDLSDGERLTLNDVLIGEVWLCSGQSNMEMPMRGFTNQPVTNPTDVIARAKASTPIRICNVKRVTARTPQESCTAKWEQNTPEAVAGASATAYYFARYLQEVLEIPVGIIISSWGGTPVEAWMDRETMAAFPEFDLSFLDGDGKINKPQNQPTMLYNSMIAPLVPYTIKGFLWYQGESNRLRPAQYQKLMPAFVKMLRERWGLGELPFYYVQIAPYCYENADLEGGSALLREAQMRNLGEIPASGMAVTMDIGNRNCIHPGKKAEVGQRLAWLALVNDYGMKGFEPNTPLYESMTVEGNRAYLTFRCGKSSLAPLGDALGGFEVAGADRVFHPAKAWIEKGRGRLIVTSDEVQTPVAVRYAFRNYAEASLFNTYGIPASSFRTDDWELPVK</sequence>
<dbReference type="PANTHER" id="PTHR22901:SF0">
    <property type="entry name" value="SIALATE O-ACETYLESTERASE"/>
    <property type="match status" value="1"/>
</dbReference>